<dbReference type="EC" id="4.1.1.48" evidence="3"/>
<keyword evidence="6" id="KW-0822">Tryptophan biosynthesis</keyword>
<dbReference type="Pfam" id="PF00218">
    <property type="entry name" value="IGPS"/>
    <property type="match status" value="1"/>
</dbReference>
<evidence type="ECO:0000313" key="11">
    <source>
        <dbReference type="EMBL" id="CEM47357.1"/>
    </source>
</evidence>
<keyword evidence="5" id="KW-0210">Decarboxylase</keyword>
<dbReference type="GO" id="GO:0000162">
    <property type="term" value="P:L-tryptophan biosynthetic process"/>
    <property type="evidence" value="ECO:0007669"/>
    <property type="project" value="UniProtKB-UniPathway"/>
</dbReference>
<organism evidence="11">
    <name type="scientific">Chromera velia CCMP2878</name>
    <dbReference type="NCBI Taxonomy" id="1169474"/>
    <lineage>
        <taxon>Eukaryota</taxon>
        <taxon>Sar</taxon>
        <taxon>Alveolata</taxon>
        <taxon>Colpodellida</taxon>
        <taxon>Chromeraceae</taxon>
        <taxon>Chromera</taxon>
    </lineage>
</organism>
<comment type="catalytic activity">
    <reaction evidence="1">
        <text>1-(2-carboxyphenylamino)-1-deoxy-D-ribulose 5-phosphate + H(+) = (1S,2R)-1-C-(indol-3-yl)glycerol 3-phosphate + CO2 + H2O</text>
        <dbReference type="Rhea" id="RHEA:23476"/>
        <dbReference type="ChEBI" id="CHEBI:15377"/>
        <dbReference type="ChEBI" id="CHEBI:15378"/>
        <dbReference type="ChEBI" id="CHEBI:16526"/>
        <dbReference type="ChEBI" id="CHEBI:58613"/>
        <dbReference type="ChEBI" id="CHEBI:58866"/>
        <dbReference type="EC" id="4.1.1.48"/>
    </reaction>
</comment>
<keyword evidence="4" id="KW-0028">Amino-acid biosynthesis</keyword>
<dbReference type="PANTHER" id="PTHR22854">
    <property type="entry name" value="TRYPTOPHAN BIOSYNTHESIS PROTEIN"/>
    <property type="match status" value="1"/>
</dbReference>
<dbReference type="PhylomeDB" id="A0A0G4HST7"/>
<dbReference type="GO" id="GO:0004425">
    <property type="term" value="F:indole-3-glycerol-phosphate synthase activity"/>
    <property type="evidence" value="ECO:0007669"/>
    <property type="project" value="UniProtKB-EC"/>
</dbReference>
<evidence type="ECO:0000256" key="5">
    <source>
        <dbReference type="ARBA" id="ARBA00022793"/>
    </source>
</evidence>
<feature type="domain" description="Indole-3-glycerol phosphate synthase" evidence="10">
    <location>
        <begin position="64"/>
        <end position="223"/>
    </location>
</feature>
<evidence type="ECO:0000256" key="9">
    <source>
        <dbReference type="SAM" id="MobiDB-lite"/>
    </source>
</evidence>
<evidence type="ECO:0000259" key="10">
    <source>
        <dbReference type="Pfam" id="PF00218"/>
    </source>
</evidence>
<evidence type="ECO:0000256" key="8">
    <source>
        <dbReference type="ARBA" id="ARBA00023239"/>
    </source>
</evidence>
<dbReference type="EMBL" id="CDMZ01003722">
    <property type="protein sequence ID" value="CEM47357.1"/>
    <property type="molecule type" value="Genomic_DNA"/>
</dbReference>
<proteinExistence type="predicted"/>
<gene>
    <name evidence="11" type="ORF">Cvel_31099</name>
</gene>
<dbReference type="AlphaFoldDB" id="A0A0G4HST7"/>
<dbReference type="GO" id="GO:0004640">
    <property type="term" value="F:phosphoribosylanthranilate isomerase activity"/>
    <property type="evidence" value="ECO:0007669"/>
    <property type="project" value="TreeGrafter"/>
</dbReference>
<accession>A0A0G4HST7</accession>
<dbReference type="UniPathway" id="UPA00035">
    <property type="reaction ID" value="UER00043"/>
</dbReference>
<evidence type="ECO:0000256" key="1">
    <source>
        <dbReference type="ARBA" id="ARBA00001633"/>
    </source>
</evidence>
<comment type="pathway">
    <text evidence="2">Amino-acid biosynthesis; L-tryptophan biosynthesis; L-tryptophan from chorismate: step 4/5.</text>
</comment>
<sequence length="232" mass="25895">MTQDRCSPKTVVRGHDERDPQKPWQEYQRALERKKYEVQRMMEAHQDKYDPVVMRLNYYQSDPNPKVILSLRKAIDQEDPQRLALVGDLKRKTPSGSPTDREVLSFVDPGDVALKMAELGFDAVFVNCDGPSYGGSYRDLDIVSKRLKKAFDFNQRPAIIAKDIFIHPVQVAMAAEMGADGVILNAGVLGQDLSGMMEACGVMGLEAVVECHSYMDVEMAKQNVATTVLVGL</sequence>
<evidence type="ECO:0000256" key="7">
    <source>
        <dbReference type="ARBA" id="ARBA00023141"/>
    </source>
</evidence>
<dbReference type="InterPro" id="IPR013785">
    <property type="entry name" value="Aldolase_TIM"/>
</dbReference>
<dbReference type="VEuPathDB" id="CryptoDB:Cvel_31099"/>
<dbReference type="InterPro" id="IPR013798">
    <property type="entry name" value="Indole-3-glycerol_P_synth_dom"/>
</dbReference>
<dbReference type="SUPFAM" id="SSF51366">
    <property type="entry name" value="Ribulose-phoshate binding barrel"/>
    <property type="match status" value="1"/>
</dbReference>
<dbReference type="PANTHER" id="PTHR22854:SF2">
    <property type="entry name" value="INDOLE-3-GLYCEROL-PHOSPHATE SYNTHASE"/>
    <property type="match status" value="1"/>
</dbReference>
<reference evidence="11" key="1">
    <citation type="submission" date="2014-11" db="EMBL/GenBank/DDBJ databases">
        <authorList>
            <person name="Otto D Thomas"/>
            <person name="Naeem Raeece"/>
        </authorList>
    </citation>
    <scope>NUCLEOTIDE SEQUENCE</scope>
</reference>
<protein>
    <recommendedName>
        <fullName evidence="3">indole-3-glycerol-phosphate synthase</fullName>
        <ecNumber evidence="3">4.1.1.48</ecNumber>
    </recommendedName>
</protein>
<dbReference type="InterPro" id="IPR011060">
    <property type="entry name" value="RibuloseP-bd_barrel"/>
</dbReference>
<feature type="region of interest" description="Disordered" evidence="9">
    <location>
        <begin position="1"/>
        <end position="25"/>
    </location>
</feature>
<evidence type="ECO:0000256" key="4">
    <source>
        <dbReference type="ARBA" id="ARBA00022605"/>
    </source>
</evidence>
<keyword evidence="8" id="KW-0456">Lyase</keyword>
<evidence type="ECO:0000256" key="2">
    <source>
        <dbReference type="ARBA" id="ARBA00004696"/>
    </source>
</evidence>
<evidence type="ECO:0000256" key="6">
    <source>
        <dbReference type="ARBA" id="ARBA00022822"/>
    </source>
</evidence>
<keyword evidence="7" id="KW-0057">Aromatic amino acid biosynthesis</keyword>
<name>A0A0G4HST7_9ALVE</name>
<dbReference type="Gene3D" id="3.20.20.70">
    <property type="entry name" value="Aldolase class I"/>
    <property type="match status" value="1"/>
</dbReference>
<evidence type="ECO:0000256" key="3">
    <source>
        <dbReference type="ARBA" id="ARBA00012362"/>
    </source>
</evidence>
<dbReference type="InterPro" id="IPR045186">
    <property type="entry name" value="Indole-3-glycerol_P_synth"/>
</dbReference>